<dbReference type="PANTHER" id="PTHR39664:SF2">
    <property type="entry name" value="NUCLEIC ACID-BINDING PROTEIN, CONTAINING PIN DOMAIN-RELATED"/>
    <property type="match status" value="1"/>
</dbReference>
<dbReference type="EMBL" id="CP000148">
    <property type="protein sequence ID" value="ABB31575.2"/>
    <property type="molecule type" value="Genomic_DNA"/>
</dbReference>
<dbReference type="PANTHER" id="PTHR39664">
    <property type="match status" value="1"/>
</dbReference>
<organism evidence="2 3">
    <name type="scientific">Geobacter metallireducens (strain ATCC 53774 / DSM 7210 / GS-15)</name>
    <dbReference type="NCBI Taxonomy" id="269799"/>
    <lineage>
        <taxon>Bacteria</taxon>
        <taxon>Pseudomonadati</taxon>
        <taxon>Thermodesulfobacteriota</taxon>
        <taxon>Desulfuromonadia</taxon>
        <taxon>Geobacterales</taxon>
        <taxon>Geobacteraceae</taxon>
        <taxon>Geobacter</taxon>
    </lineage>
</organism>
<name>Q39VZ9_GEOMG</name>
<dbReference type="InterPro" id="IPR002716">
    <property type="entry name" value="PIN_dom"/>
</dbReference>
<evidence type="ECO:0000313" key="2">
    <source>
        <dbReference type="EMBL" id="ABB31575.2"/>
    </source>
</evidence>
<dbReference type="InterPro" id="IPR029060">
    <property type="entry name" value="PIN-like_dom_sf"/>
</dbReference>
<reference evidence="2 3" key="1">
    <citation type="submission" date="2005-10" db="EMBL/GenBank/DDBJ databases">
        <title>Complete sequence of Geobacter metallireducens GS-15.</title>
        <authorList>
            <consortium name="US DOE Joint Genome Institute"/>
            <person name="Copeland A."/>
            <person name="Lucas S."/>
            <person name="Lapidus A."/>
            <person name="Barry K."/>
            <person name="Detter J.C."/>
            <person name="Glavina T."/>
            <person name="Hammon N."/>
            <person name="Israni S."/>
            <person name="Pitluck S."/>
            <person name="Di Bartolo G."/>
            <person name="Chain P."/>
            <person name="Schmutz J."/>
            <person name="Larimer F."/>
            <person name="Land M."/>
            <person name="Kyrpides N."/>
            <person name="Ivanova N."/>
            <person name="Richardson P."/>
        </authorList>
    </citation>
    <scope>NUCLEOTIDE SEQUENCE [LARGE SCALE GENOMIC DNA]</scope>
    <source>
        <strain evidence="3">ATCC 53774 / DSM 7210 / GS-15</strain>
    </source>
</reference>
<dbReference type="HOGENOM" id="CLU_121449_0_0_7"/>
<protein>
    <submittedName>
        <fullName evidence="2">Toxin, PIN family</fullName>
    </submittedName>
</protein>
<sequence length="129" mass="14468">MIAVDTNILVRYVTNDDPLQARRALAILARQEDIFIPKTVLLETEWVLRAVYELPVESILKALLHILGLPNVVAENPEEVSLALDYYSRRLDFADALHLASSCHADSFFSFDAAFVKRGKKIGARVEKG</sequence>
<evidence type="ECO:0000313" key="3">
    <source>
        <dbReference type="Proteomes" id="UP000007073"/>
    </source>
</evidence>
<dbReference type="STRING" id="269799.Gmet_1340"/>
<dbReference type="SUPFAM" id="SSF88723">
    <property type="entry name" value="PIN domain-like"/>
    <property type="match status" value="1"/>
</dbReference>
<reference evidence="2 3" key="2">
    <citation type="journal article" date="2009" name="BMC Microbiol.">
        <title>The genome sequence of Geobacter metallireducens: features of metabolism, physiology and regulation common and dissimilar to Geobacter sulfurreducens.</title>
        <authorList>
            <person name="Aklujkar M."/>
            <person name="Krushkal J."/>
            <person name="DiBartolo G."/>
            <person name="Lapidus A."/>
            <person name="Land M.L."/>
            <person name="Lovley D.R."/>
        </authorList>
    </citation>
    <scope>NUCLEOTIDE SEQUENCE [LARGE SCALE GENOMIC DNA]</scope>
    <source>
        <strain evidence="3">ATCC 53774 / DSM 7210 / GS-15</strain>
    </source>
</reference>
<dbReference type="eggNOG" id="COG5611">
    <property type="taxonomic scope" value="Bacteria"/>
</dbReference>
<accession>Q39VZ9</accession>
<dbReference type="Proteomes" id="UP000007073">
    <property type="component" value="Chromosome"/>
</dbReference>
<feature type="domain" description="PIN" evidence="1">
    <location>
        <begin position="2"/>
        <end position="119"/>
    </location>
</feature>
<dbReference type="Gene3D" id="3.40.50.1010">
    <property type="entry name" value="5'-nuclease"/>
    <property type="match status" value="1"/>
</dbReference>
<proteinExistence type="predicted"/>
<keyword evidence="3" id="KW-1185">Reference proteome</keyword>
<dbReference type="KEGG" id="gme:Gmet_1340"/>
<dbReference type="Pfam" id="PF01850">
    <property type="entry name" value="PIN"/>
    <property type="match status" value="1"/>
</dbReference>
<dbReference type="RefSeq" id="WP_004513166.1">
    <property type="nucleotide sequence ID" value="NC_007517.1"/>
</dbReference>
<gene>
    <name evidence="2" type="ordered locus">Gmet_1340</name>
</gene>
<dbReference type="CDD" id="cd18683">
    <property type="entry name" value="PIN_VapC-like"/>
    <property type="match status" value="1"/>
</dbReference>
<evidence type="ECO:0000259" key="1">
    <source>
        <dbReference type="Pfam" id="PF01850"/>
    </source>
</evidence>
<dbReference type="AlphaFoldDB" id="Q39VZ9"/>